<comment type="caution">
    <text evidence="1">The sequence shown here is derived from an EMBL/GenBank/DDBJ whole genome shotgun (WGS) entry which is preliminary data.</text>
</comment>
<name>A0ACC1H9P1_9FUNG</name>
<proteinExistence type="predicted"/>
<sequence length="70" mass="7442">AAHCACSALVPPVSPRITTATPGRVNTKACQRRHRNLLTPSFTAPTKFVRSSTTLSPKSSPGANMYTNSQ</sequence>
<organism evidence="1 2">
    <name type="scientific">Spiromyces aspiralis</name>
    <dbReference type="NCBI Taxonomy" id="68401"/>
    <lineage>
        <taxon>Eukaryota</taxon>
        <taxon>Fungi</taxon>
        <taxon>Fungi incertae sedis</taxon>
        <taxon>Zoopagomycota</taxon>
        <taxon>Kickxellomycotina</taxon>
        <taxon>Kickxellomycetes</taxon>
        <taxon>Kickxellales</taxon>
        <taxon>Kickxellaceae</taxon>
        <taxon>Spiromyces</taxon>
    </lineage>
</organism>
<evidence type="ECO:0000313" key="1">
    <source>
        <dbReference type="EMBL" id="KAJ1670680.1"/>
    </source>
</evidence>
<keyword evidence="2" id="KW-1185">Reference proteome</keyword>
<gene>
    <name evidence="1" type="ORF">EV182_008065</name>
</gene>
<protein>
    <submittedName>
        <fullName evidence="1">Uncharacterized protein</fullName>
    </submittedName>
</protein>
<dbReference type="EMBL" id="JAMZIH010009134">
    <property type="protein sequence ID" value="KAJ1670680.1"/>
    <property type="molecule type" value="Genomic_DNA"/>
</dbReference>
<evidence type="ECO:0000313" key="2">
    <source>
        <dbReference type="Proteomes" id="UP001145114"/>
    </source>
</evidence>
<dbReference type="Proteomes" id="UP001145114">
    <property type="component" value="Unassembled WGS sequence"/>
</dbReference>
<feature type="non-terminal residue" evidence="1">
    <location>
        <position position="70"/>
    </location>
</feature>
<accession>A0ACC1H9P1</accession>
<reference evidence="1" key="1">
    <citation type="submission" date="2022-06" db="EMBL/GenBank/DDBJ databases">
        <title>Phylogenomic reconstructions and comparative analyses of Kickxellomycotina fungi.</title>
        <authorList>
            <person name="Reynolds N.K."/>
            <person name="Stajich J.E."/>
            <person name="Barry K."/>
            <person name="Grigoriev I.V."/>
            <person name="Crous P."/>
            <person name="Smith M.E."/>
        </authorList>
    </citation>
    <scope>NUCLEOTIDE SEQUENCE</scope>
    <source>
        <strain evidence="1">RSA 2271</strain>
    </source>
</reference>
<feature type="non-terminal residue" evidence="1">
    <location>
        <position position="1"/>
    </location>
</feature>